<protein>
    <submittedName>
        <fullName evidence="9">Fe(3+)-hydroxamate ABC transporter permease FhuB</fullName>
    </submittedName>
</protein>
<dbReference type="GO" id="GO:0022857">
    <property type="term" value="F:transmembrane transporter activity"/>
    <property type="evidence" value="ECO:0007669"/>
    <property type="project" value="InterPro"/>
</dbReference>
<feature type="transmembrane region" description="Helical" evidence="8">
    <location>
        <begin position="529"/>
        <end position="549"/>
    </location>
</feature>
<feature type="transmembrane region" description="Helical" evidence="8">
    <location>
        <begin position="67"/>
        <end position="88"/>
    </location>
</feature>
<dbReference type="Gene3D" id="1.10.3470.10">
    <property type="entry name" value="ABC transporter involved in vitamin B12 uptake, BtuC"/>
    <property type="match status" value="2"/>
</dbReference>
<keyword evidence="4" id="KW-1003">Cell membrane</keyword>
<feature type="transmembrane region" description="Helical" evidence="8">
    <location>
        <begin position="580"/>
        <end position="606"/>
    </location>
</feature>
<feature type="transmembrane region" description="Helical" evidence="8">
    <location>
        <begin position="400"/>
        <end position="423"/>
    </location>
</feature>
<feature type="transmembrane region" description="Helical" evidence="8">
    <location>
        <begin position="154"/>
        <end position="179"/>
    </location>
</feature>
<dbReference type="InterPro" id="IPR037294">
    <property type="entry name" value="ABC_BtuC-like"/>
</dbReference>
<reference evidence="9" key="1">
    <citation type="submission" date="2022-09" db="EMBL/GenBank/DDBJ databases">
        <title>Genomic of Burkholderia gladioli.</title>
        <authorList>
            <person name="Wu H."/>
        </authorList>
    </citation>
    <scope>NUCLEOTIDE SEQUENCE</scope>
    <source>
        <strain evidence="9">ZN-S4</strain>
    </source>
</reference>
<feature type="transmembrane region" description="Helical" evidence="8">
    <location>
        <begin position="618"/>
        <end position="638"/>
    </location>
</feature>
<dbReference type="AlphaFoldDB" id="A0AB38U0B9"/>
<dbReference type="PANTHER" id="PTHR30472">
    <property type="entry name" value="FERRIC ENTEROBACTIN TRANSPORT SYSTEM PERMEASE PROTEIN"/>
    <property type="match status" value="1"/>
</dbReference>
<dbReference type="EMBL" id="CP104215">
    <property type="protein sequence ID" value="UWX73403.1"/>
    <property type="molecule type" value="Genomic_DNA"/>
</dbReference>
<evidence type="ECO:0000256" key="5">
    <source>
        <dbReference type="ARBA" id="ARBA00022692"/>
    </source>
</evidence>
<feature type="transmembrane region" description="Helical" evidence="8">
    <location>
        <begin position="363"/>
        <end position="380"/>
    </location>
</feature>
<evidence type="ECO:0000256" key="1">
    <source>
        <dbReference type="ARBA" id="ARBA00004651"/>
    </source>
</evidence>
<feature type="transmembrane region" description="Helical" evidence="8">
    <location>
        <begin position="244"/>
        <end position="271"/>
    </location>
</feature>
<dbReference type="RefSeq" id="WP_226284636.1">
    <property type="nucleotide sequence ID" value="NZ_CP104215.1"/>
</dbReference>
<feature type="transmembrane region" description="Helical" evidence="8">
    <location>
        <begin position="650"/>
        <end position="668"/>
    </location>
</feature>
<dbReference type="Proteomes" id="UP001059745">
    <property type="component" value="Chromosome 2"/>
</dbReference>
<feature type="transmembrane region" description="Helical" evidence="8">
    <location>
        <begin position="313"/>
        <end position="337"/>
    </location>
</feature>
<comment type="similarity">
    <text evidence="2">Belongs to the binding-protein-dependent transport system permease family. FecCD subfamily.</text>
</comment>
<keyword evidence="3" id="KW-0813">Transport</keyword>
<gene>
    <name evidence="9" type="primary">fhuB</name>
    <name evidence="9" type="ORF">NYZ96_33965</name>
</gene>
<feature type="transmembrane region" description="Helical" evidence="8">
    <location>
        <begin position="100"/>
        <end position="119"/>
    </location>
</feature>
<evidence type="ECO:0000256" key="7">
    <source>
        <dbReference type="ARBA" id="ARBA00023136"/>
    </source>
</evidence>
<dbReference type="InterPro" id="IPR000522">
    <property type="entry name" value="ABC_transptr_permease_BtuC"/>
</dbReference>
<feature type="transmembrane region" description="Helical" evidence="8">
    <location>
        <begin position="556"/>
        <end position="574"/>
    </location>
</feature>
<evidence type="ECO:0000256" key="2">
    <source>
        <dbReference type="ARBA" id="ARBA00007935"/>
    </source>
</evidence>
<evidence type="ECO:0000256" key="3">
    <source>
        <dbReference type="ARBA" id="ARBA00022448"/>
    </source>
</evidence>
<keyword evidence="7 8" id="KW-0472">Membrane</keyword>
<dbReference type="PANTHER" id="PTHR30472:SF37">
    <property type="entry name" value="FE(3+) DICITRATE TRANSPORT SYSTEM PERMEASE PROTEIN FECD-RELATED"/>
    <property type="match status" value="1"/>
</dbReference>
<keyword evidence="5 8" id="KW-0812">Transmembrane</keyword>
<evidence type="ECO:0000256" key="6">
    <source>
        <dbReference type="ARBA" id="ARBA00022989"/>
    </source>
</evidence>
<name>A0AB38U0B9_BURGA</name>
<evidence type="ECO:0000256" key="8">
    <source>
        <dbReference type="SAM" id="Phobius"/>
    </source>
</evidence>
<feature type="transmembrane region" description="Helical" evidence="8">
    <location>
        <begin position="461"/>
        <end position="479"/>
    </location>
</feature>
<feature type="transmembrane region" description="Helical" evidence="8">
    <location>
        <begin position="125"/>
        <end position="147"/>
    </location>
</feature>
<proteinExistence type="inferred from homology"/>
<dbReference type="CDD" id="cd06550">
    <property type="entry name" value="TM_ABC_iron-siderophores_like"/>
    <property type="match status" value="2"/>
</dbReference>
<dbReference type="NCBIfam" id="NF007866">
    <property type="entry name" value="PRK10577.1-2"/>
    <property type="match status" value="1"/>
</dbReference>
<feature type="transmembrane region" description="Helical" evidence="8">
    <location>
        <begin position="435"/>
        <end position="455"/>
    </location>
</feature>
<dbReference type="GO" id="GO:0033214">
    <property type="term" value="P:siderophore-iron import into cell"/>
    <property type="evidence" value="ECO:0007669"/>
    <property type="project" value="TreeGrafter"/>
</dbReference>
<evidence type="ECO:0000313" key="10">
    <source>
        <dbReference type="Proteomes" id="UP001059745"/>
    </source>
</evidence>
<comment type="subcellular location">
    <subcellularLocation>
        <location evidence="1">Cell membrane</location>
        <topology evidence="1">Multi-pass membrane protein</topology>
    </subcellularLocation>
</comment>
<dbReference type="Pfam" id="PF01032">
    <property type="entry name" value="FecCD"/>
    <property type="match status" value="2"/>
</dbReference>
<evidence type="ECO:0000256" key="4">
    <source>
        <dbReference type="ARBA" id="ARBA00022475"/>
    </source>
</evidence>
<dbReference type="SUPFAM" id="SSF81345">
    <property type="entry name" value="ABC transporter involved in vitamin B12 uptake, BtuC"/>
    <property type="match status" value="2"/>
</dbReference>
<accession>A0AB38U0B9</accession>
<keyword evidence="6 8" id="KW-1133">Transmembrane helix</keyword>
<dbReference type="GO" id="GO:0005886">
    <property type="term" value="C:plasma membrane"/>
    <property type="evidence" value="ECO:0007669"/>
    <property type="project" value="UniProtKB-SubCell"/>
</dbReference>
<feature type="transmembrane region" description="Helical" evidence="8">
    <location>
        <begin position="20"/>
        <end position="39"/>
    </location>
</feature>
<organism evidence="9 10">
    <name type="scientific">Burkholderia gladioli</name>
    <name type="common">Pseudomonas marginata</name>
    <name type="synonym">Phytomonas marginata</name>
    <dbReference type="NCBI Taxonomy" id="28095"/>
    <lineage>
        <taxon>Bacteria</taxon>
        <taxon>Pseudomonadati</taxon>
        <taxon>Pseudomonadota</taxon>
        <taxon>Betaproteobacteria</taxon>
        <taxon>Burkholderiales</taxon>
        <taxon>Burkholderiaceae</taxon>
        <taxon>Burkholderia</taxon>
    </lineage>
</organism>
<sequence>MLRNLMSLPRQAAPRDTRWWVIGAMIAVSLLLAILGIRAELDGASFWQALTAPDPHNLREILVRDSMLPRIAMTLLCGGALALAGTLAQQVLRNPLAEPMTLGVFPGAYLALIVADLWGPSWLVAGRPVIALAGGLLAMLAVFALSARQRMAPLAVVLSGMIVNLYCGAISLALSMAHFELLRGLMIWGGGALDQTGWHESRMLGLAVLGCAIVTVLLRRPLGVFDAGDSTVRSLGVGLHRTRVVALLVAVVLTAAVVSTVGVIGFVGLAAPTLARLAGARRLGQRLVWAPLLGAALLWLTDELVRVVSSAELFSAHLLPTGTVTSLIGVPLLLFLLPRLRAQPDLHAAGIAAPAPARLARRLPLALLALVVVLALSFGVTRTVDGWRIGDLEQIRAIMFWRLPHTVAAAAAGVLLAIGGTLIQRITANPMASPDLLGVSSGGMLGLVVALFMGVTPGPGMLFLSCLVGVVVTLAVLMWLGSRVAFAPERLLLIGVAISALLQAVVSAMMSSGDSRVGLLLNFIVGSTYYVQAPIAYAAAVIALLGLVCAPLMSRWIETLGLGAGVAGGLGIPVGRARLLILLLAAVLTAASTLLVGPLSFVGLIAPHIARFSGARRPASQILVAAMIGALLMTFAEWLGRQLVFPEEVASGLVATLIGGPYLIALMLRKTATST</sequence>
<feature type="transmembrane region" description="Helical" evidence="8">
    <location>
        <begin position="491"/>
        <end position="509"/>
    </location>
</feature>
<evidence type="ECO:0000313" key="9">
    <source>
        <dbReference type="EMBL" id="UWX73403.1"/>
    </source>
</evidence>